<evidence type="ECO:0000313" key="1">
    <source>
        <dbReference type="EMBL" id="PMP82323.1"/>
    </source>
</evidence>
<dbReference type="PANTHER" id="PTHR12526:SF600">
    <property type="entry name" value="GLYCOSYL TRANSFERASE GROUP 1"/>
    <property type="match status" value="1"/>
</dbReference>
<dbReference type="EMBL" id="PNIQ01000457">
    <property type="protein sequence ID" value="PMP82323.1"/>
    <property type="molecule type" value="Genomic_DNA"/>
</dbReference>
<dbReference type="Gene3D" id="3.40.50.2000">
    <property type="entry name" value="Glycogen Phosphorylase B"/>
    <property type="match status" value="2"/>
</dbReference>
<name>A0A2J6X6F4_9CHLR</name>
<dbReference type="GO" id="GO:0016757">
    <property type="term" value="F:glycosyltransferase activity"/>
    <property type="evidence" value="ECO:0007669"/>
    <property type="project" value="TreeGrafter"/>
</dbReference>
<dbReference type="AlphaFoldDB" id="A0A2J6X6F4"/>
<proteinExistence type="predicted"/>
<keyword evidence="1" id="KW-0808">Transferase</keyword>
<dbReference type="PANTHER" id="PTHR12526">
    <property type="entry name" value="GLYCOSYLTRANSFERASE"/>
    <property type="match status" value="1"/>
</dbReference>
<sequence length="402" mass="44174">MRIVFLLPMGIDRPSGRRYFNIARGLVRRGWHVRLLALHPDFATCHQRRFVADGVEVWYVGQMHARKTGNTTVRFSPLALLWVVIRSTLGLIWGVLCSPADYYHLGKPQPINGMAAIIAVCLLRRKSFFVDCDDDEVTANRVTAGWQRAMFAFWQWLLPRLAVGITVNTHYLAAQLGQPGKPCVIVPNGVAIAQFTVPPDSIRTALAHALGLDEGPVIAYVGTVALHNHPVDLLIAAFTQVVTQHPTARLLIIGGGEDLAAVQANVARQPWHDRVIFTGYVPHTTVRGLLALADLSVDPVYDDAVARARSPLKLIESLALGVPVITGDVGDRAEMLDFGAAGIVVRPGDAQALATAINELLADPVRRMAMASAAVAQARRYDWDRLAEQWIRVYHSHPTDRE</sequence>
<gene>
    <name evidence="1" type="ORF">C0184_07000</name>
</gene>
<accession>A0A2J6X6F4</accession>
<dbReference type="SUPFAM" id="SSF53756">
    <property type="entry name" value="UDP-Glycosyltransferase/glycogen phosphorylase"/>
    <property type="match status" value="1"/>
</dbReference>
<reference evidence="1 2" key="1">
    <citation type="submission" date="2018-01" db="EMBL/GenBank/DDBJ databases">
        <title>Metagenomic assembled genomes from two thermal pools in the Uzon Caldera, Kamchatka, Russia.</title>
        <authorList>
            <person name="Wilkins L."/>
            <person name="Ettinger C."/>
        </authorList>
    </citation>
    <scope>NUCLEOTIDE SEQUENCE [LARGE SCALE GENOMIC DNA]</scope>
    <source>
        <strain evidence="1">ZAV-02</strain>
    </source>
</reference>
<dbReference type="Pfam" id="PF13692">
    <property type="entry name" value="Glyco_trans_1_4"/>
    <property type="match status" value="1"/>
</dbReference>
<comment type="caution">
    <text evidence="1">The sequence shown here is derived from an EMBL/GenBank/DDBJ whole genome shotgun (WGS) entry which is preliminary data.</text>
</comment>
<dbReference type="CDD" id="cd03794">
    <property type="entry name" value="GT4_WbuB-like"/>
    <property type="match status" value="1"/>
</dbReference>
<protein>
    <submittedName>
        <fullName evidence="1">Glycosyl transferase family 1</fullName>
    </submittedName>
</protein>
<evidence type="ECO:0000313" key="2">
    <source>
        <dbReference type="Proteomes" id="UP000243376"/>
    </source>
</evidence>
<organism evidence="1 2">
    <name type="scientific">Chloroflexus aggregans</name>
    <dbReference type="NCBI Taxonomy" id="152260"/>
    <lineage>
        <taxon>Bacteria</taxon>
        <taxon>Bacillati</taxon>
        <taxon>Chloroflexota</taxon>
        <taxon>Chloroflexia</taxon>
        <taxon>Chloroflexales</taxon>
        <taxon>Chloroflexineae</taxon>
        <taxon>Chloroflexaceae</taxon>
        <taxon>Chloroflexus</taxon>
    </lineage>
</organism>
<dbReference type="Proteomes" id="UP000243376">
    <property type="component" value="Unassembled WGS sequence"/>
</dbReference>